<comment type="caution">
    <text evidence="8">The sequence shown here is derived from an EMBL/GenBank/DDBJ whole genome shotgun (WGS) entry which is preliminary data.</text>
</comment>
<proteinExistence type="inferred from homology"/>
<keyword evidence="3" id="KW-0949">S-adenosyl-L-methionine</keyword>
<evidence type="ECO:0000256" key="6">
    <source>
        <dbReference type="ARBA" id="ARBA00048718"/>
    </source>
</evidence>
<dbReference type="GO" id="GO:0016432">
    <property type="term" value="F:tRNA-uridine aminocarboxypropyltransferase activity"/>
    <property type="evidence" value="ECO:0007669"/>
    <property type="project" value="UniProtKB-EC"/>
</dbReference>
<organism evidence="8 9">
    <name type="scientific">Protea cynaroides</name>
    <dbReference type="NCBI Taxonomy" id="273540"/>
    <lineage>
        <taxon>Eukaryota</taxon>
        <taxon>Viridiplantae</taxon>
        <taxon>Streptophyta</taxon>
        <taxon>Embryophyta</taxon>
        <taxon>Tracheophyta</taxon>
        <taxon>Spermatophyta</taxon>
        <taxon>Magnoliopsida</taxon>
        <taxon>Proteales</taxon>
        <taxon>Proteaceae</taxon>
        <taxon>Protea</taxon>
    </lineage>
</organism>
<name>A0A9Q0L4V0_9MAGN</name>
<evidence type="ECO:0000256" key="2">
    <source>
        <dbReference type="ARBA" id="ARBA00022679"/>
    </source>
</evidence>
<dbReference type="EMBL" id="JAMYWD010000001">
    <property type="protein sequence ID" value="KAJ4982051.1"/>
    <property type="molecule type" value="Genomic_DNA"/>
</dbReference>
<sequence>MAKGWEAGNHEEWVDFEVKHLVVLDGTWRKANRMYHENPWLKLLPHLQLDPSNMSLYSEICQGSLAAARERRDRGTRDIIHWDIDGVEEPQDARSVAFGARDKVGNLGGGGKGFLKPAVQAKL</sequence>
<evidence type="ECO:0000313" key="8">
    <source>
        <dbReference type="EMBL" id="KAJ4982051.1"/>
    </source>
</evidence>
<dbReference type="GO" id="GO:0008033">
    <property type="term" value="P:tRNA processing"/>
    <property type="evidence" value="ECO:0007669"/>
    <property type="project" value="UniProtKB-KW"/>
</dbReference>
<dbReference type="PANTHER" id="PTHR21392">
    <property type="entry name" value="TRNA-URIDINE AMINOCARBOXYPROPYLTRANSFERASE 2"/>
    <property type="match status" value="1"/>
</dbReference>
<keyword evidence="2" id="KW-0808">Transferase</keyword>
<dbReference type="PANTHER" id="PTHR21392:SF0">
    <property type="entry name" value="TRNA-URIDINE AMINOCARBOXYPROPYLTRANSFERASE 2"/>
    <property type="match status" value="1"/>
</dbReference>
<feature type="domain" description="DTW" evidence="7">
    <location>
        <begin position="17"/>
        <end position="59"/>
    </location>
</feature>
<evidence type="ECO:0000313" key="9">
    <source>
        <dbReference type="Proteomes" id="UP001141806"/>
    </source>
</evidence>
<evidence type="ECO:0000256" key="3">
    <source>
        <dbReference type="ARBA" id="ARBA00022691"/>
    </source>
</evidence>
<dbReference type="Proteomes" id="UP001141806">
    <property type="component" value="Unassembled WGS sequence"/>
</dbReference>
<comment type="similarity">
    <text evidence="5">Belongs to the TDD superfamily. DTWD2 family.</text>
</comment>
<dbReference type="EC" id="2.5.1.25" evidence="1"/>
<evidence type="ECO:0000256" key="4">
    <source>
        <dbReference type="ARBA" id="ARBA00022694"/>
    </source>
</evidence>
<dbReference type="OrthoDB" id="408541at2759"/>
<dbReference type="Pfam" id="PF03942">
    <property type="entry name" value="DTW"/>
    <property type="match status" value="1"/>
</dbReference>
<comment type="catalytic activity">
    <reaction evidence="6">
        <text>a uridine in tRNA + S-adenosyl-L-methionine = a 3-[(3S)-3-amino-3-carboxypropyl]uridine in tRNA + S-methyl-5'-thioadenosine + H(+)</text>
        <dbReference type="Rhea" id="RHEA:62432"/>
        <dbReference type="Rhea" id="RHEA-COMP:13339"/>
        <dbReference type="Rhea" id="RHEA-COMP:16092"/>
        <dbReference type="ChEBI" id="CHEBI:15378"/>
        <dbReference type="ChEBI" id="CHEBI:17509"/>
        <dbReference type="ChEBI" id="CHEBI:59789"/>
        <dbReference type="ChEBI" id="CHEBI:65315"/>
        <dbReference type="ChEBI" id="CHEBI:82930"/>
        <dbReference type="EC" id="2.5.1.25"/>
    </reaction>
</comment>
<protein>
    <recommendedName>
        <fullName evidence="1">tRNA-uridine aminocarboxypropyltransferase</fullName>
        <ecNumber evidence="1">2.5.1.25</ecNumber>
    </recommendedName>
</protein>
<evidence type="ECO:0000259" key="7">
    <source>
        <dbReference type="Pfam" id="PF03942"/>
    </source>
</evidence>
<dbReference type="InterPro" id="IPR039262">
    <property type="entry name" value="DTWD2/TAPT"/>
</dbReference>
<gene>
    <name evidence="8" type="ORF">NE237_032888</name>
</gene>
<keyword evidence="4" id="KW-0819">tRNA processing</keyword>
<keyword evidence="9" id="KW-1185">Reference proteome</keyword>
<evidence type="ECO:0000256" key="5">
    <source>
        <dbReference type="ARBA" id="ARBA00034489"/>
    </source>
</evidence>
<reference evidence="8" key="1">
    <citation type="journal article" date="2023" name="Plant J.">
        <title>The genome of the king protea, Protea cynaroides.</title>
        <authorList>
            <person name="Chang J."/>
            <person name="Duong T.A."/>
            <person name="Schoeman C."/>
            <person name="Ma X."/>
            <person name="Roodt D."/>
            <person name="Barker N."/>
            <person name="Li Z."/>
            <person name="Van de Peer Y."/>
            <person name="Mizrachi E."/>
        </authorList>
    </citation>
    <scope>NUCLEOTIDE SEQUENCE</scope>
    <source>
        <tissue evidence="8">Young leaves</tissue>
    </source>
</reference>
<accession>A0A9Q0L4V0</accession>
<dbReference type="AlphaFoldDB" id="A0A9Q0L4V0"/>
<dbReference type="InterPro" id="IPR005636">
    <property type="entry name" value="DTW"/>
</dbReference>
<evidence type="ECO:0000256" key="1">
    <source>
        <dbReference type="ARBA" id="ARBA00012386"/>
    </source>
</evidence>